<dbReference type="InterPro" id="IPR037185">
    <property type="entry name" value="EmrE-like"/>
</dbReference>
<protein>
    <submittedName>
        <fullName evidence="2">EamA-like transporter family</fullName>
    </submittedName>
</protein>
<feature type="transmembrane region" description="Helical" evidence="1">
    <location>
        <begin position="59"/>
        <end position="78"/>
    </location>
</feature>
<reference evidence="2 3" key="1">
    <citation type="submission" date="2018-06" db="EMBL/GenBank/DDBJ databases">
        <authorList>
            <consortium name="Pathogen Informatics"/>
            <person name="Doyle S."/>
        </authorList>
    </citation>
    <scope>NUCLEOTIDE SEQUENCE [LARGE SCALE GENOMIC DNA]</scope>
    <source>
        <strain evidence="2 3">NCTC9426</strain>
    </source>
</reference>
<sequence>MIFLLSAICASVLVSIFLKVARRQDIDIAQAILVNYITAIILCIFLLKPSLNVSEIMANGAFIVIALGVLLPSVFIIMAKAVQLVGIAKSDVAQRLALFLPILASFTMFGESLTLAKGVGIILAFSSLIALTYKPNPKANLRNSLKTNHAKTDNSLNIKNTALILGGVWAGYGVIDILFKQMAKLGNAFANTLLVSFILAFVLLFVYLIINKTKWQGKSLISGILLGALNFFNILFYIKAHQAYKDDPTLVFAGMNIGVICLGAVVGLFIFKEKISKINGMGIVLGVCAVWCLFYLT</sequence>
<feature type="transmembrane region" description="Helical" evidence="1">
    <location>
        <begin position="250"/>
        <end position="271"/>
    </location>
</feature>
<organism evidence="2 3">
    <name type="scientific">Moraxella bovis</name>
    <dbReference type="NCBI Taxonomy" id="476"/>
    <lineage>
        <taxon>Bacteria</taxon>
        <taxon>Pseudomonadati</taxon>
        <taxon>Pseudomonadota</taxon>
        <taxon>Gammaproteobacteria</taxon>
        <taxon>Moraxellales</taxon>
        <taxon>Moraxellaceae</taxon>
        <taxon>Moraxella</taxon>
    </lineage>
</organism>
<feature type="transmembrane region" description="Helical" evidence="1">
    <location>
        <begin position="98"/>
        <end position="131"/>
    </location>
</feature>
<feature type="transmembrane region" description="Helical" evidence="1">
    <location>
        <begin position="161"/>
        <end position="179"/>
    </location>
</feature>
<gene>
    <name evidence="2" type="ORF">NCTC9426_01750</name>
</gene>
<proteinExistence type="predicted"/>
<dbReference type="EMBL" id="UGPZ01000003">
    <property type="protein sequence ID" value="STY93036.1"/>
    <property type="molecule type" value="Genomic_DNA"/>
</dbReference>
<dbReference type="RefSeq" id="WP_115369485.1">
    <property type="nucleotide sequence ID" value="NZ_UGPZ01000003.1"/>
</dbReference>
<accession>A0A378PXM1</accession>
<feature type="transmembrane region" description="Helical" evidence="1">
    <location>
        <begin position="278"/>
        <end position="296"/>
    </location>
</feature>
<dbReference type="SUPFAM" id="SSF103481">
    <property type="entry name" value="Multidrug resistance efflux transporter EmrE"/>
    <property type="match status" value="1"/>
</dbReference>
<dbReference type="AlphaFoldDB" id="A0A378PXM1"/>
<feature type="transmembrane region" description="Helical" evidence="1">
    <location>
        <begin position="28"/>
        <end position="47"/>
    </location>
</feature>
<dbReference type="Proteomes" id="UP000254133">
    <property type="component" value="Unassembled WGS sequence"/>
</dbReference>
<keyword evidence="1" id="KW-1133">Transmembrane helix</keyword>
<name>A0A378PXM1_MORBO</name>
<evidence type="ECO:0000313" key="3">
    <source>
        <dbReference type="Proteomes" id="UP000254133"/>
    </source>
</evidence>
<keyword evidence="1" id="KW-0472">Membrane</keyword>
<feature type="transmembrane region" description="Helical" evidence="1">
    <location>
        <begin position="185"/>
        <end position="208"/>
    </location>
</feature>
<evidence type="ECO:0000313" key="2">
    <source>
        <dbReference type="EMBL" id="STY93036.1"/>
    </source>
</evidence>
<keyword evidence="1" id="KW-0812">Transmembrane</keyword>
<feature type="transmembrane region" description="Helical" evidence="1">
    <location>
        <begin position="220"/>
        <end position="238"/>
    </location>
</feature>
<evidence type="ECO:0000256" key="1">
    <source>
        <dbReference type="SAM" id="Phobius"/>
    </source>
</evidence>